<dbReference type="InterPro" id="IPR011990">
    <property type="entry name" value="TPR-like_helical_dom_sf"/>
</dbReference>
<keyword evidence="2 3" id="KW-0802">TPR repeat</keyword>
<dbReference type="SMART" id="SM00028">
    <property type="entry name" value="TPR"/>
    <property type="match status" value="1"/>
</dbReference>
<accession>A0A816EK76</accession>
<name>A0A816EK76_ADIRI</name>
<dbReference type="Proteomes" id="UP000663828">
    <property type="component" value="Unassembled WGS sequence"/>
</dbReference>
<keyword evidence="1" id="KW-0677">Repeat</keyword>
<dbReference type="PROSITE" id="PS50005">
    <property type="entry name" value="TPR"/>
    <property type="match status" value="1"/>
</dbReference>
<evidence type="ECO:0000313" key="5">
    <source>
        <dbReference type="EMBL" id="CAF1650354.1"/>
    </source>
</evidence>
<dbReference type="PANTHER" id="PTHR45641:SF19">
    <property type="entry name" value="NEPHROCYSTIN-3"/>
    <property type="match status" value="1"/>
</dbReference>
<evidence type="ECO:0000313" key="6">
    <source>
        <dbReference type="Proteomes" id="UP000663828"/>
    </source>
</evidence>
<dbReference type="Gene3D" id="1.25.40.10">
    <property type="entry name" value="Tetratricopeptide repeat domain"/>
    <property type="match status" value="1"/>
</dbReference>
<reference evidence="5" key="1">
    <citation type="submission" date="2021-02" db="EMBL/GenBank/DDBJ databases">
        <authorList>
            <person name="Nowell W R."/>
        </authorList>
    </citation>
    <scope>NUCLEOTIDE SEQUENCE</scope>
</reference>
<evidence type="ECO:0000256" key="3">
    <source>
        <dbReference type="PROSITE-ProRule" id="PRU00339"/>
    </source>
</evidence>
<gene>
    <name evidence="5" type="ORF">XAT740_LOCUS54852</name>
</gene>
<evidence type="ECO:0000256" key="1">
    <source>
        <dbReference type="ARBA" id="ARBA00022737"/>
    </source>
</evidence>
<dbReference type="AlphaFoldDB" id="A0A816EK76"/>
<keyword evidence="6" id="KW-1185">Reference proteome</keyword>
<keyword evidence="4" id="KW-0812">Transmembrane</keyword>
<dbReference type="PANTHER" id="PTHR45641">
    <property type="entry name" value="TETRATRICOPEPTIDE REPEAT PROTEIN (AFU_ORTHOLOGUE AFUA_6G03870)"/>
    <property type="match status" value="1"/>
</dbReference>
<dbReference type="InterPro" id="IPR019734">
    <property type="entry name" value="TPR_rpt"/>
</dbReference>
<dbReference type="Pfam" id="PF13424">
    <property type="entry name" value="TPR_12"/>
    <property type="match status" value="1"/>
</dbReference>
<organism evidence="5 6">
    <name type="scientific">Adineta ricciae</name>
    <name type="common">Rotifer</name>
    <dbReference type="NCBI Taxonomy" id="249248"/>
    <lineage>
        <taxon>Eukaryota</taxon>
        <taxon>Metazoa</taxon>
        <taxon>Spiralia</taxon>
        <taxon>Gnathifera</taxon>
        <taxon>Rotifera</taxon>
        <taxon>Eurotatoria</taxon>
        <taxon>Bdelloidea</taxon>
        <taxon>Adinetida</taxon>
        <taxon>Adinetidae</taxon>
        <taxon>Adineta</taxon>
    </lineage>
</organism>
<keyword evidence="4" id="KW-1133">Transmembrane helix</keyword>
<sequence length="437" mass="51601">MRESFWRLQYFLYPQGYVLTRLFYFRLYPEVGTFVLELCKFIKETAKDSDEEFKEFCVIACNDIKNRNLDELDQTFMYTQLIREILVEPEDDKQFIQEFTDYCQKSPNATKSNPYEVNDFGDNYKPKEKPIWWYTKQIFIYGLVNKALREQQFDMIIRLGFFLLKMLIWILKNFIKNKNRRKKTKKGEGGFLAFNSFSSTSLNISVADGFINENVEQERPIRVVFIITVDPSVSSAIYADSVQLSLMDRIRQEIEGSTPLYKFGALMIKVGQFNKTKETYHKFKRNTNDEEEKANIDHQLEFIEYKQGNTKEALFFYQDILNKIYDKSSPNEAILATCYNNIASVYDHQDDCRQAVERYEKALEIHKQSSIPNHPDVATLHNNIDLRHMKSQNNKEAYKSFQNIVNIGTKDLPANHTDLTTYQNHLKPMSEKLNKYN</sequence>
<protein>
    <submittedName>
        <fullName evidence="5">Uncharacterized protein</fullName>
    </submittedName>
</protein>
<dbReference type="SUPFAM" id="SSF56399">
    <property type="entry name" value="ADP-ribosylation"/>
    <property type="match status" value="1"/>
</dbReference>
<evidence type="ECO:0000256" key="4">
    <source>
        <dbReference type="SAM" id="Phobius"/>
    </source>
</evidence>
<evidence type="ECO:0000256" key="2">
    <source>
        <dbReference type="ARBA" id="ARBA00022803"/>
    </source>
</evidence>
<proteinExistence type="predicted"/>
<feature type="transmembrane region" description="Helical" evidence="4">
    <location>
        <begin position="155"/>
        <end position="175"/>
    </location>
</feature>
<keyword evidence="4" id="KW-0472">Membrane</keyword>
<dbReference type="EMBL" id="CAJNOR010010013">
    <property type="protein sequence ID" value="CAF1650354.1"/>
    <property type="molecule type" value="Genomic_DNA"/>
</dbReference>
<dbReference type="SUPFAM" id="SSF48452">
    <property type="entry name" value="TPR-like"/>
    <property type="match status" value="1"/>
</dbReference>
<comment type="caution">
    <text evidence="5">The sequence shown here is derived from an EMBL/GenBank/DDBJ whole genome shotgun (WGS) entry which is preliminary data.</text>
</comment>
<feature type="repeat" description="TPR" evidence="3">
    <location>
        <begin position="336"/>
        <end position="369"/>
    </location>
</feature>